<dbReference type="InterPro" id="IPR003903">
    <property type="entry name" value="UIM_dom"/>
</dbReference>
<name>A0A177T694_9BASI</name>
<proteinExistence type="predicted"/>
<evidence type="ECO:0000313" key="3">
    <source>
        <dbReference type="Proteomes" id="UP000077521"/>
    </source>
</evidence>
<protein>
    <submittedName>
        <fullName evidence="2">Uncharacterized protein</fullName>
    </submittedName>
</protein>
<reference evidence="2" key="1">
    <citation type="submission" date="2016-04" db="EMBL/GenBank/DDBJ databases">
        <authorList>
            <person name="Nguyen H.D."/>
            <person name="Samba Siva P."/>
            <person name="Cullis J."/>
            <person name="Levesque C.A."/>
            <person name="Hambleton S."/>
        </authorList>
    </citation>
    <scope>NUCLEOTIDE SEQUENCE</scope>
    <source>
        <strain evidence="2">DAOMC 236416</strain>
    </source>
</reference>
<feature type="compositionally biased region" description="Polar residues" evidence="1">
    <location>
        <begin position="153"/>
        <end position="165"/>
    </location>
</feature>
<feature type="compositionally biased region" description="Basic and acidic residues" evidence="1">
    <location>
        <begin position="568"/>
        <end position="598"/>
    </location>
</feature>
<dbReference type="AlphaFoldDB" id="A0A177T694"/>
<dbReference type="Proteomes" id="UP000077521">
    <property type="component" value="Unassembled WGS sequence"/>
</dbReference>
<sequence>MSDPNIPMDEQDMLIADEVMRASFAHGDAPAAAANAYDDDDDALLQAAINASLADQDRVPTSGKRSSSEASARQQRSDIAGSSTSQRKESGGSSSARAAASGPIRNKKSRSANRPESGPSTPSPILASSSAVPHGSPRRRHRVGAAHDHETSTARLSGWNNSGIRMNSDIGRAHTPPTGPTAAASSSSRAGTAPSAPSMRNRALSSMSVDEDDGNAATSQRASSTNTAAESFLPDEQAFDNELEALMSGPSGARARRRSQAQNGGGRRSFGAGSGSGTPMSASYERNGGASARRSSEHRSPLLGAYSNAATTGTGDDSVEFIGAYSVPNARSGPSFAQASRSVDSDVELLPESYGSGSARRSPFLHPALRSANLDDIPQDDNDGDLQLGEGMLSGNNARAAQNADDDDDEDDDFEVTGSHRAGPMAEHLARLGPGTALQHALAMGRQLAHQAGNVEGDLDEDFDEDGDPAAAAMAHMRAMQSYMNAGGAHVPRNYDDEDEALQAALAASLADAEDAIGGSSAPSRPARGFDQSTSSLPDGYDPDAFEAQATAAAVAAAMRSATPPPQDVERIARMREEARRKEHEERDRAERRARGEDVPSPPAALPPQKTGKGGDDSSSSSDDDDDDEDQEEEQKAEDEPEEVLTAEEIRRRRLARFNA</sequence>
<accession>A0A177T694</accession>
<dbReference type="SMART" id="SM00726">
    <property type="entry name" value="UIM"/>
    <property type="match status" value="2"/>
</dbReference>
<gene>
    <name evidence="2" type="ORF">A4X13_0g5477</name>
</gene>
<organism evidence="2 3">
    <name type="scientific">Tilletia indica</name>
    <dbReference type="NCBI Taxonomy" id="43049"/>
    <lineage>
        <taxon>Eukaryota</taxon>
        <taxon>Fungi</taxon>
        <taxon>Dikarya</taxon>
        <taxon>Basidiomycota</taxon>
        <taxon>Ustilaginomycotina</taxon>
        <taxon>Exobasidiomycetes</taxon>
        <taxon>Tilletiales</taxon>
        <taxon>Tilletiaceae</taxon>
        <taxon>Tilletia</taxon>
    </lineage>
</organism>
<feature type="compositionally biased region" description="Low complexity" evidence="1">
    <location>
        <begin position="546"/>
        <end position="562"/>
    </location>
</feature>
<feature type="compositionally biased region" description="Acidic residues" evidence="1">
    <location>
        <begin position="622"/>
        <end position="646"/>
    </location>
</feature>
<evidence type="ECO:0000313" key="2">
    <source>
        <dbReference type="EMBL" id="KAE8248787.1"/>
    </source>
</evidence>
<feature type="compositionally biased region" description="Low complexity" evidence="1">
    <location>
        <begin position="180"/>
        <end position="198"/>
    </location>
</feature>
<evidence type="ECO:0000256" key="1">
    <source>
        <dbReference type="SAM" id="MobiDB-lite"/>
    </source>
</evidence>
<feature type="compositionally biased region" description="Acidic residues" evidence="1">
    <location>
        <begin position="404"/>
        <end position="415"/>
    </location>
</feature>
<feature type="compositionally biased region" description="Polar residues" evidence="1">
    <location>
        <begin position="216"/>
        <end position="229"/>
    </location>
</feature>
<keyword evidence="3" id="KW-1185">Reference proteome</keyword>
<comment type="caution">
    <text evidence="2">The sequence shown here is derived from an EMBL/GenBank/DDBJ whole genome shotgun (WGS) entry which is preliminary data.</text>
</comment>
<feature type="region of interest" description="Disordered" evidence="1">
    <location>
        <begin position="516"/>
        <end position="660"/>
    </location>
</feature>
<feature type="compositionally biased region" description="Low complexity" evidence="1">
    <location>
        <begin position="91"/>
        <end position="102"/>
    </location>
</feature>
<feature type="compositionally biased region" description="Gly residues" evidence="1">
    <location>
        <begin position="263"/>
        <end position="276"/>
    </location>
</feature>
<dbReference type="EMBL" id="LWDF02000430">
    <property type="protein sequence ID" value="KAE8248787.1"/>
    <property type="molecule type" value="Genomic_DNA"/>
</dbReference>
<feature type="region of interest" description="Disordered" evidence="1">
    <location>
        <begin position="48"/>
        <end position="425"/>
    </location>
</feature>
<reference evidence="2" key="2">
    <citation type="journal article" date="2019" name="IMA Fungus">
        <title>Genome sequencing and comparison of five Tilletia species to identify candidate genes for the detection of regulated species infecting wheat.</title>
        <authorList>
            <person name="Nguyen H.D.T."/>
            <person name="Sultana T."/>
            <person name="Kesanakurti P."/>
            <person name="Hambleton S."/>
        </authorList>
    </citation>
    <scope>NUCLEOTIDE SEQUENCE</scope>
    <source>
        <strain evidence="2">DAOMC 236416</strain>
    </source>
</reference>
<dbReference type="PROSITE" id="PS50330">
    <property type="entry name" value="UIM"/>
    <property type="match status" value="1"/>
</dbReference>